<organism evidence="3 4">
    <name type="scientific">Fusarium coffeatum</name>
    <dbReference type="NCBI Taxonomy" id="231269"/>
    <lineage>
        <taxon>Eukaryota</taxon>
        <taxon>Fungi</taxon>
        <taxon>Dikarya</taxon>
        <taxon>Ascomycota</taxon>
        <taxon>Pezizomycotina</taxon>
        <taxon>Sordariomycetes</taxon>
        <taxon>Hypocreomycetidae</taxon>
        <taxon>Hypocreales</taxon>
        <taxon>Nectriaceae</taxon>
        <taxon>Fusarium</taxon>
        <taxon>Fusarium incarnatum-equiseti species complex</taxon>
    </lineage>
</organism>
<gene>
    <name evidence="3" type="ORF">FIESC28_04027</name>
</gene>
<name>A0A366S2C0_9HYPO</name>
<feature type="transmembrane region" description="Helical" evidence="2">
    <location>
        <begin position="51"/>
        <end position="67"/>
    </location>
</feature>
<dbReference type="EMBL" id="QKXC01000080">
    <property type="protein sequence ID" value="RBR23172.1"/>
    <property type="molecule type" value="Genomic_DNA"/>
</dbReference>
<dbReference type="GeneID" id="41993470"/>
<evidence type="ECO:0000313" key="4">
    <source>
        <dbReference type="Proteomes" id="UP000253153"/>
    </source>
</evidence>
<keyword evidence="2" id="KW-0472">Membrane</keyword>
<dbReference type="RefSeq" id="XP_031017763.1">
    <property type="nucleotide sequence ID" value="XM_031158174.1"/>
</dbReference>
<sequence>MSPLVTRVARSTIALRPLPAAQRSLRTSSILRDTEPYQAKTPQQSRDHNKLLGAGAVLIGVGFFWFYRGGKPKALDASGESTGMKPPTK</sequence>
<dbReference type="AlphaFoldDB" id="A0A366S2C0"/>
<keyword evidence="2" id="KW-1133">Transmembrane helix</keyword>
<feature type="region of interest" description="Disordered" evidence="1">
    <location>
        <begin position="24"/>
        <end position="48"/>
    </location>
</feature>
<evidence type="ECO:0000256" key="1">
    <source>
        <dbReference type="SAM" id="MobiDB-lite"/>
    </source>
</evidence>
<evidence type="ECO:0000256" key="2">
    <source>
        <dbReference type="SAM" id="Phobius"/>
    </source>
</evidence>
<accession>A0A366S2C0</accession>
<dbReference type="OrthoDB" id="5068918at2759"/>
<keyword evidence="2" id="KW-0812">Transmembrane</keyword>
<comment type="caution">
    <text evidence="3">The sequence shown here is derived from an EMBL/GenBank/DDBJ whole genome shotgun (WGS) entry which is preliminary data.</text>
</comment>
<reference evidence="3 4" key="1">
    <citation type="submission" date="2018-06" db="EMBL/GenBank/DDBJ databases">
        <title>Fusarium incarnatum-equiseti species complex species 28.</title>
        <authorList>
            <person name="Gardiner D.M."/>
        </authorList>
    </citation>
    <scope>NUCLEOTIDE SEQUENCE [LARGE SCALE GENOMIC DNA]</scope>
    <source>
        <strain evidence="3 4">FIESC_28</strain>
    </source>
</reference>
<protein>
    <submittedName>
        <fullName evidence="3">Uncharacterized protein</fullName>
    </submittedName>
</protein>
<dbReference type="Proteomes" id="UP000253153">
    <property type="component" value="Unassembled WGS sequence"/>
</dbReference>
<evidence type="ECO:0000313" key="3">
    <source>
        <dbReference type="EMBL" id="RBR23172.1"/>
    </source>
</evidence>
<keyword evidence="4" id="KW-1185">Reference proteome</keyword>
<proteinExistence type="predicted"/>